<dbReference type="EMBL" id="VSRR010073641">
    <property type="protein sequence ID" value="MPC87156.1"/>
    <property type="molecule type" value="Genomic_DNA"/>
</dbReference>
<feature type="compositionally biased region" description="Basic and acidic residues" evidence="1">
    <location>
        <begin position="80"/>
        <end position="90"/>
    </location>
</feature>
<proteinExistence type="predicted"/>
<evidence type="ECO:0000313" key="2">
    <source>
        <dbReference type="EMBL" id="MPC87156.1"/>
    </source>
</evidence>
<feature type="region of interest" description="Disordered" evidence="1">
    <location>
        <begin position="39"/>
        <end position="115"/>
    </location>
</feature>
<protein>
    <submittedName>
        <fullName evidence="2">Uncharacterized protein</fullName>
    </submittedName>
</protein>
<gene>
    <name evidence="2" type="ORF">E2C01_082007</name>
</gene>
<feature type="compositionally biased region" description="Pro residues" evidence="1">
    <location>
        <begin position="41"/>
        <end position="70"/>
    </location>
</feature>
<keyword evidence="3" id="KW-1185">Reference proteome</keyword>
<dbReference type="AlphaFoldDB" id="A0A5B7IZN1"/>
<reference evidence="2 3" key="1">
    <citation type="submission" date="2019-05" db="EMBL/GenBank/DDBJ databases">
        <title>Another draft genome of Portunus trituberculatus and its Hox gene families provides insights of decapod evolution.</title>
        <authorList>
            <person name="Jeong J.-H."/>
            <person name="Song I."/>
            <person name="Kim S."/>
            <person name="Choi T."/>
            <person name="Kim D."/>
            <person name="Ryu S."/>
            <person name="Kim W."/>
        </authorList>
    </citation>
    <scope>NUCLEOTIDE SEQUENCE [LARGE SCALE GENOMIC DNA]</scope>
    <source>
        <tissue evidence="2">Muscle</tissue>
    </source>
</reference>
<dbReference type="Proteomes" id="UP000324222">
    <property type="component" value="Unassembled WGS sequence"/>
</dbReference>
<name>A0A5B7IZN1_PORTR</name>
<evidence type="ECO:0000256" key="1">
    <source>
        <dbReference type="SAM" id="MobiDB-lite"/>
    </source>
</evidence>
<evidence type="ECO:0000313" key="3">
    <source>
        <dbReference type="Proteomes" id="UP000324222"/>
    </source>
</evidence>
<accession>A0A5B7IZN1</accession>
<comment type="caution">
    <text evidence="2">The sequence shown here is derived from an EMBL/GenBank/DDBJ whole genome shotgun (WGS) entry which is preliminary data.</text>
</comment>
<organism evidence="2 3">
    <name type="scientific">Portunus trituberculatus</name>
    <name type="common">Swimming crab</name>
    <name type="synonym">Neptunus trituberculatus</name>
    <dbReference type="NCBI Taxonomy" id="210409"/>
    <lineage>
        <taxon>Eukaryota</taxon>
        <taxon>Metazoa</taxon>
        <taxon>Ecdysozoa</taxon>
        <taxon>Arthropoda</taxon>
        <taxon>Crustacea</taxon>
        <taxon>Multicrustacea</taxon>
        <taxon>Malacostraca</taxon>
        <taxon>Eumalacostraca</taxon>
        <taxon>Eucarida</taxon>
        <taxon>Decapoda</taxon>
        <taxon>Pleocyemata</taxon>
        <taxon>Brachyura</taxon>
        <taxon>Eubrachyura</taxon>
        <taxon>Portunoidea</taxon>
        <taxon>Portunidae</taxon>
        <taxon>Portuninae</taxon>
        <taxon>Portunus</taxon>
    </lineage>
</organism>
<sequence>MECLGATRAAQSLEGRRSLLERSCRKDKQTFLVLKTTHPTLPCPAPLPHPVPALPCPARPTPLPRAPSPSPAHYSHTSRPRIDKLHDTHTRLASLKRSRYGARASPTHIDPHIKYTHASLTVLEEEEGGGEGREGQ</sequence>